<comment type="caution">
    <text evidence="16">The sequence shown here is derived from an EMBL/GenBank/DDBJ whole genome shotgun (WGS) entry which is preliminary data.</text>
</comment>
<evidence type="ECO:0000256" key="8">
    <source>
        <dbReference type="ARBA" id="ARBA00023170"/>
    </source>
</evidence>
<feature type="signal peptide" evidence="13">
    <location>
        <begin position="1"/>
        <end position="27"/>
    </location>
</feature>
<evidence type="ECO:0000256" key="12">
    <source>
        <dbReference type="SAM" id="MobiDB-lite"/>
    </source>
</evidence>
<dbReference type="AlphaFoldDB" id="A0A2S4JX25"/>
<evidence type="ECO:0000256" key="13">
    <source>
        <dbReference type="SAM" id="SignalP"/>
    </source>
</evidence>
<dbReference type="SUPFAM" id="SSF56935">
    <property type="entry name" value="Porins"/>
    <property type="match status" value="1"/>
</dbReference>
<evidence type="ECO:0000256" key="7">
    <source>
        <dbReference type="ARBA" id="ARBA00023136"/>
    </source>
</evidence>
<accession>A0A2S4JX25</accession>
<comment type="subcellular location">
    <subcellularLocation>
        <location evidence="1 10">Cell outer membrane</location>
        <topology evidence="1 10">Multi-pass membrane protein</topology>
    </subcellularLocation>
</comment>
<keyword evidence="9 10" id="KW-0998">Cell outer membrane</keyword>
<dbReference type="PROSITE" id="PS52016">
    <property type="entry name" value="TONB_DEPENDENT_REC_3"/>
    <property type="match status" value="1"/>
</dbReference>
<dbReference type="Pfam" id="PF07715">
    <property type="entry name" value="Plug"/>
    <property type="match status" value="1"/>
</dbReference>
<evidence type="ECO:0000256" key="10">
    <source>
        <dbReference type="PROSITE-ProRule" id="PRU01360"/>
    </source>
</evidence>
<evidence type="ECO:0000313" key="16">
    <source>
        <dbReference type="EMBL" id="POR04064.1"/>
    </source>
</evidence>
<dbReference type="InterPro" id="IPR000531">
    <property type="entry name" value="Beta-barrel_TonB"/>
</dbReference>
<evidence type="ECO:0008006" key="18">
    <source>
        <dbReference type="Google" id="ProtNLM"/>
    </source>
</evidence>
<dbReference type="InterPro" id="IPR036942">
    <property type="entry name" value="Beta-barrel_TonB_sf"/>
</dbReference>
<feature type="domain" description="TonB-dependent receptor plug" evidence="15">
    <location>
        <begin position="55"/>
        <end position="159"/>
    </location>
</feature>
<dbReference type="GO" id="GO:0015344">
    <property type="term" value="F:siderophore uptake transmembrane transporter activity"/>
    <property type="evidence" value="ECO:0007669"/>
    <property type="project" value="TreeGrafter"/>
</dbReference>
<keyword evidence="6 11" id="KW-0798">TonB box</keyword>
<comment type="similarity">
    <text evidence="10 11">Belongs to the TonB-dependent receptor family.</text>
</comment>
<evidence type="ECO:0000256" key="11">
    <source>
        <dbReference type="RuleBase" id="RU003357"/>
    </source>
</evidence>
<evidence type="ECO:0000256" key="2">
    <source>
        <dbReference type="ARBA" id="ARBA00022448"/>
    </source>
</evidence>
<dbReference type="PANTHER" id="PTHR30069:SF29">
    <property type="entry name" value="HEMOGLOBIN AND HEMOGLOBIN-HAPTOGLOBIN-BINDING PROTEIN 1-RELATED"/>
    <property type="match status" value="1"/>
</dbReference>
<dbReference type="Proteomes" id="UP000237350">
    <property type="component" value="Unassembled WGS sequence"/>
</dbReference>
<dbReference type="Gene3D" id="2.40.170.20">
    <property type="entry name" value="TonB-dependent receptor, beta-barrel domain"/>
    <property type="match status" value="1"/>
</dbReference>
<dbReference type="Pfam" id="PF00593">
    <property type="entry name" value="TonB_dep_Rec_b-barrel"/>
    <property type="match status" value="1"/>
</dbReference>
<evidence type="ECO:0000256" key="9">
    <source>
        <dbReference type="ARBA" id="ARBA00023237"/>
    </source>
</evidence>
<feature type="region of interest" description="Disordered" evidence="12">
    <location>
        <begin position="291"/>
        <end position="317"/>
    </location>
</feature>
<dbReference type="GO" id="GO:0044718">
    <property type="term" value="P:siderophore transmembrane transport"/>
    <property type="evidence" value="ECO:0007669"/>
    <property type="project" value="TreeGrafter"/>
</dbReference>
<dbReference type="GO" id="GO:0009279">
    <property type="term" value="C:cell outer membrane"/>
    <property type="evidence" value="ECO:0007669"/>
    <property type="project" value="UniProtKB-SubCell"/>
</dbReference>
<keyword evidence="3 10" id="KW-1134">Transmembrane beta strand</keyword>
<dbReference type="PANTHER" id="PTHR30069">
    <property type="entry name" value="TONB-DEPENDENT OUTER MEMBRANE RECEPTOR"/>
    <property type="match status" value="1"/>
</dbReference>
<keyword evidence="4 10" id="KW-0812">Transmembrane</keyword>
<dbReference type="InterPro" id="IPR012910">
    <property type="entry name" value="Plug_dom"/>
</dbReference>
<feature type="chain" id="PRO_5015502992" description="TonB-dependent receptor plug domain-containing protein" evidence="13">
    <location>
        <begin position="28"/>
        <end position="672"/>
    </location>
</feature>
<evidence type="ECO:0000256" key="3">
    <source>
        <dbReference type="ARBA" id="ARBA00022452"/>
    </source>
</evidence>
<keyword evidence="17" id="KW-1185">Reference proteome</keyword>
<protein>
    <recommendedName>
        <fullName evidence="18">TonB-dependent receptor plug domain-containing protein</fullName>
    </recommendedName>
</protein>
<evidence type="ECO:0000259" key="14">
    <source>
        <dbReference type="Pfam" id="PF00593"/>
    </source>
</evidence>
<dbReference type="Gene3D" id="2.170.130.10">
    <property type="entry name" value="TonB-dependent receptor, plug domain"/>
    <property type="match status" value="1"/>
</dbReference>
<gene>
    <name evidence="16" type="ORF">AU468_04425</name>
</gene>
<keyword evidence="5 13" id="KW-0732">Signal</keyword>
<evidence type="ECO:0000256" key="5">
    <source>
        <dbReference type="ARBA" id="ARBA00022729"/>
    </source>
</evidence>
<reference evidence="17" key="1">
    <citation type="submission" date="2015-12" db="EMBL/GenBank/DDBJ databases">
        <authorList>
            <person name="Lodha T.D."/>
            <person name="Chintalapati S."/>
            <person name="Chintalapati V.R."/>
            <person name="Sravanthi T."/>
        </authorList>
    </citation>
    <scope>NUCLEOTIDE SEQUENCE [LARGE SCALE GENOMIC DNA]</scope>
    <source>
        <strain evidence="17">JC133</strain>
    </source>
</reference>
<dbReference type="EMBL" id="LPWH01000050">
    <property type="protein sequence ID" value="POR04064.1"/>
    <property type="molecule type" value="Genomic_DNA"/>
</dbReference>
<evidence type="ECO:0000256" key="6">
    <source>
        <dbReference type="ARBA" id="ARBA00023077"/>
    </source>
</evidence>
<evidence type="ECO:0000256" key="1">
    <source>
        <dbReference type="ARBA" id="ARBA00004571"/>
    </source>
</evidence>
<feature type="region of interest" description="Disordered" evidence="12">
    <location>
        <begin position="23"/>
        <end position="56"/>
    </location>
</feature>
<dbReference type="OrthoDB" id="101167at2"/>
<keyword evidence="8" id="KW-0675">Receptor</keyword>
<keyword evidence="2 10" id="KW-0813">Transport</keyword>
<dbReference type="InterPro" id="IPR039426">
    <property type="entry name" value="TonB-dep_rcpt-like"/>
</dbReference>
<evidence type="ECO:0000256" key="4">
    <source>
        <dbReference type="ARBA" id="ARBA00022692"/>
    </source>
</evidence>
<keyword evidence="7 10" id="KW-0472">Membrane</keyword>
<dbReference type="RefSeq" id="WP_103679680.1">
    <property type="nucleotide sequence ID" value="NZ_LPWH01000050.1"/>
</dbReference>
<dbReference type="InterPro" id="IPR037066">
    <property type="entry name" value="Plug_dom_sf"/>
</dbReference>
<feature type="domain" description="TonB-dependent receptor-like beta-barrel" evidence="14">
    <location>
        <begin position="396"/>
        <end position="634"/>
    </location>
</feature>
<sequence>MIRTCAARILAILVLLGLAAGAPPPRASETRQNSNGGDPPPETIVTARAPDSDRRQTPGVVVLELEKHRQEGAVTAADVVRRVPGVILQRQGSGFESSSVRIRGSDSEQVILLRDGRPILDGRTSLADLSRISLEGIERIEIILGPATALYGVGGAAGAINLISADSSGEPPGIQGTTRGIWGSFGEYRLETEASRIQETDTGRITYTVAAAGTYAENSYSYTRAGSEETRENAGGEEGSLRLQVKQQGKRHHIGIETSFSHFSRGLPGTIEFPAVSAELQEDQTSLRVHGKISEDGSKNSRRWSITGDAGLSRSDRTYQDRDYPLGALKSDSSLTLLHGSITLATPLGPVSLGLPLMGRWEFLDDTALGERDRTLLGAGPSLETVLILKNRSEVNLNLQARAELSSQEDEHLLPSFRAAGGWNAAARPLWIGVSLSRGYRLPDFSELFLEQSAFAVGNPHLDPERSQSVEAELRWGGLAARSAEKGAPLGPLSSKTGVRIALHRTTYEDLIQWLPDPNGFWRPRNTGSALIYGGEVDLSCQVPLGLSAWTFEGELGGELLQALDRNTGVTYNKQLPYRSELSFNSSAGLAHMMGHRFSLSTTSRGARPVTRQNTVWLDPYISIDASCTVALRPHKAYLGISLRNALDEEYIETRFYPNPGREVRISLEVRW</sequence>
<name>A0A2S4JX25_9SPIO</name>
<evidence type="ECO:0000313" key="17">
    <source>
        <dbReference type="Proteomes" id="UP000237350"/>
    </source>
</evidence>
<proteinExistence type="inferred from homology"/>
<organism evidence="16 17">
    <name type="scientific">Alkalispirochaeta sphaeroplastigenens</name>
    <dbReference type="NCBI Taxonomy" id="1187066"/>
    <lineage>
        <taxon>Bacteria</taxon>
        <taxon>Pseudomonadati</taxon>
        <taxon>Spirochaetota</taxon>
        <taxon>Spirochaetia</taxon>
        <taxon>Spirochaetales</taxon>
        <taxon>Spirochaetaceae</taxon>
        <taxon>Alkalispirochaeta</taxon>
    </lineage>
</organism>
<evidence type="ECO:0000259" key="15">
    <source>
        <dbReference type="Pfam" id="PF07715"/>
    </source>
</evidence>